<gene>
    <name evidence="3" type="primary">LOC111288506</name>
</gene>
<dbReference type="Proteomes" id="UP000515121">
    <property type="component" value="Unplaced"/>
</dbReference>
<dbReference type="GeneID" id="111288506"/>
<evidence type="ECO:0000256" key="1">
    <source>
        <dbReference type="SAM" id="Coils"/>
    </source>
</evidence>
<keyword evidence="1" id="KW-0175">Coiled coil</keyword>
<feature type="coiled-coil region" evidence="1">
    <location>
        <begin position="71"/>
        <end position="141"/>
    </location>
</feature>
<accession>A0A6P5Y401</accession>
<evidence type="ECO:0000313" key="3">
    <source>
        <dbReference type="RefSeq" id="XP_022735155.1"/>
    </source>
</evidence>
<dbReference type="AlphaFoldDB" id="A0A6P5Y401"/>
<dbReference type="RefSeq" id="XP_022735155.1">
    <property type="nucleotide sequence ID" value="XM_022879420.1"/>
</dbReference>
<reference evidence="3" key="1">
    <citation type="submission" date="2025-08" db="UniProtKB">
        <authorList>
            <consortium name="RefSeq"/>
        </authorList>
    </citation>
    <scope>IDENTIFICATION</scope>
    <source>
        <tissue evidence="3">Fruit stalk</tissue>
    </source>
</reference>
<sequence>MKDLQEITRQGNLAVTQLEMAKRMIEEMQMKNGNASQIKDQIVVLEKQLSAFTDNENSPQDALVKKRLEAVKNIELQLTKMRRRNKELVLEKRELLVQLYAAHAKISALSDMTESKTIAKISELKHANGNLSKEVERLQKSRFDMVEELVCQRWLNACLRAEIQYHQTSSRKTLKKELQKDSDQKPCKITTQ</sequence>
<name>A0A6P5Y401_DURZI</name>
<keyword evidence="2" id="KW-1185">Reference proteome</keyword>
<organism evidence="2 3">
    <name type="scientific">Durio zibethinus</name>
    <name type="common">Durian</name>
    <dbReference type="NCBI Taxonomy" id="66656"/>
    <lineage>
        <taxon>Eukaryota</taxon>
        <taxon>Viridiplantae</taxon>
        <taxon>Streptophyta</taxon>
        <taxon>Embryophyta</taxon>
        <taxon>Tracheophyta</taxon>
        <taxon>Spermatophyta</taxon>
        <taxon>Magnoliopsida</taxon>
        <taxon>eudicotyledons</taxon>
        <taxon>Gunneridae</taxon>
        <taxon>Pentapetalae</taxon>
        <taxon>rosids</taxon>
        <taxon>malvids</taxon>
        <taxon>Malvales</taxon>
        <taxon>Malvaceae</taxon>
        <taxon>Helicteroideae</taxon>
        <taxon>Durio</taxon>
    </lineage>
</organism>
<evidence type="ECO:0000313" key="2">
    <source>
        <dbReference type="Proteomes" id="UP000515121"/>
    </source>
</evidence>
<proteinExistence type="predicted"/>
<dbReference type="KEGG" id="dzi:111288506"/>
<protein>
    <submittedName>
        <fullName evidence="3">Protein CHUP1, chloroplastic-like</fullName>
    </submittedName>
</protein>